<reference evidence="10" key="1">
    <citation type="submission" date="2019-11" db="EMBL/GenBank/DDBJ databases">
        <authorList>
            <person name="Li J."/>
        </authorList>
    </citation>
    <scope>NUCLEOTIDE SEQUENCE</scope>
    <source>
        <strain evidence="10">B6B</strain>
    </source>
</reference>
<dbReference type="InterPro" id="IPR011990">
    <property type="entry name" value="TPR-like_helical_dom_sf"/>
</dbReference>
<keyword evidence="11" id="KW-1185">Reference proteome</keyword>
<evidence type="ECO:0000256" key="7">
    <source>
        <dbReference type="PROSITE-ProRule" id="PRU00339"/>
    </source>
</evidence>
<dbReference type="GO" id="GO:0006508">
    <property type="term" value="P:proteolysis"/>
    <property type="evidence" value="ECO:0007669"/>
    <property type="project" value="UniProtKB-KW"/>
</dbReference>
<feature type="transmembrane region" description="Helical" evidence="8">
    <location>
        <begin position="229"/>
        <end position="254"/>
    </location>
</feature>
<organism evidence="10 11">
    <name type="scientific">Aquibacillus halophilus</name>
    <dbReference type="NCBI Taxonomy" id="930132"/>
    <lineage>
        <taxon>Bacteria</taxon>
        <taxon>Bacillati</taxon>
        <taxon>Bacillota</taxon>
        <taxon>Bacilli</taxon>
        <taxon>Bacillales</taxon>
        <taxon>Bacillaceae</taxon>
        <taxon>Aquibacillus</taxon>
    </lineage>
</organism>
<keyword evidence="4" id="KW-0378">Hydrolase</keyword>
<proteinExistence type="inferred from homology"/>
<keyword evidence="7" id="KW-0802">TPR repeat</keyword>
<evidence type="ECO:0000256" key="2">
    <source>
        <dbReference type="ARBA" id="ARBA00009045"/>
    </source>
</evidence>
<evidence type="ECO:0000259" key="9">
    <source>
        <dbReference type="Pfam" id="PF01694"/>
    </source>
</evidence>
<dbReference type="Pfam" id="PF01694">
    <property type="entry name" value="Rhomboid"/>
    <property type="match status" value="1"/>
</dbReference>
<evidence type="ECO:0000256" key="1">
    <source>
        <dbReference type="ARBA" id="ARBA00004141"/>
    </source>
</evidence>
<feature type="transmembrane region" description="Helical" evidence="8">
    <location>
        <begin position="266"/>
        <end position="284"/>
    </location>
</feature>
<comment type="subcellular location">
    <subcellularLocation>
        <location evidence="1">Membrane</location>
        <topology evidence="1">Multi-pass membrane protein</topology>
    </subcellularLocation>
</comment>
<dbReference type="SUPFAM" id="SSF48452">
    <property type="entry name" value="TPR-like"/>
    <property type="match status" value="1"/>
</dbReference>
<keyword evidence="3 8" id="KW-0812">Transmembrane</keyword>
<dbReference type="Gene3D" id="1.20.1540.10">
    <property type="entry name" value="Rhomboid-like"/>
    <property type="match status" value="1"/>
</dbReference>
<dbReference type="RefSeq" id="WP_153736747.1">
    <property type="nucleotide sequence ID" value="NZ_WJNG01000007.1"/>
</dbReference>
<dbReference type="Gene3D" id="1.25.40.10">
    <property type="entry name" value="Tetratricopeptide repeat domain"/>
    <property type="match status" value="1"/>
</dbReference>
<dbReference type="Pfam" id="PF13181">
    <property type="entry name" value="TPR_8"/>
    <property type="match status" value="1"/>
</dbReference>
<feature type="domain" description="Peptidase S54 rhomboid" evidence="9">
    <location>
        <begin position="227"/>
        <end position="360"/>
    </location>
</feature>
<gene>
    <name evidence="10" type="ORF">GH741_10575</name>
</gene>
<evidence type="ECO:0000313" key="11">
    <source>
        <dbReference type="Proteomes" id="UP000799092"/>
    </source>
</evidence>
<keyword evidence="6 8" id="KW-0472">Membrane</keyword>
<dbReference type="EMBL" id="WJNG01000007">
    <property type="protein sequence ID" value="MRH43124.1"/>
    <property type="molecule type" value="Genomic_DNA"/>
</dbReference>
<dbReference type="AlphaFoldDB" id="A0A6A8DC62"/>
<dbReference type="InterPro" id="IPR019734">
    <property type="entry name" value="TPR_rpt"/>
</dbReference>
<feature type="transmembrane region" description="Helical" evidence="8">
    <location>
        <begin position="344"/>
        <end position="362"/>
    </location>
</feature>
<evidence type="ECO:0000313" key="10">
    <source>
        <dbReference type="EMBL" id="MRH43124.1"/>
    </source>
</evidence>
<keyword evidence="10" id="KW-0645">Protease</keyword>
<sequence>MYIKERYLFFRLVNQLVSNHEFEILHTDKASNEVWLKKKISGTSNVIRIVHRGFDWSNQLKRDNSLVLNKVKKMKSFLIGRTIHIHNVYIATYPPVDQWESLKNRVQVENRNKVSMTVYYLASESVEKETDRLFQELGLLEKEITFPETELEMDQMTYYLETKLTSIYETELRESKELFTKGKPFVTYVFLIVNVLLFTLLEMIGSSTSLSTLIKFGAKYNPNIIEGEWWRIISSMFLHIGLLHLFMNMLALYYVGTAVERIYGNIRFIIIYFLAGIVGGIASFAFNPQIAAGASGAIFGLLGALLFFGVNYKKVFFQTMGWNLLFVIGLNIVFGLTVPQIDNSAHLGGLFGGFIASSIVFFPKKGKKIVQVSSTVVYLVIICFLVYFGLSNTSNHSSGAIQLQVSQELLQDEKYEEAILIITKGLKTSNEFKAELLYYQSIAFINTDNPVEAIKSLESAVKEKKNFSEAHYKLAQVYWQEGNLENAKENAKIAFELNPNDEGISELHQLLFSVEE</sequence>
<comment type="similarity">
    <text evidence="2">Belongs to the peptidase S54 family.</text>
</comment>
<dbReference type="SMART" id="SM00028">
    <property type="entry name" value="TPR"/>
    <property type="match status" value="3"/>
</dbReference>
<evidence type="ECO:0000256" key="6">
    <source>
        <dbReference type="ARBA" id="ARBA00023136"/>
    </source>
</evidence>
<keyword evidence="5 8" id="KW-1133">Transmembrane helix</keyword>
<dbReference type="GO" id="GO:0004252">
    <property type="term" value="F:serine-type endopeptidase activity"/>
    <property type="evidence" value="ECO:0007669"/>
    <property type="project" value="InterPro"/>
</dbReference>
<evidence type="ECO:0000256" key="4">
    <source>
        <dbReference type="ARBA" id="ARBA00022801"/>
    </source>
</evidence>
<dbReference type="SUPFAM" id="SSF144091">
    <property type="entry name" value="Rhomboid-like"/>
    <property type="match status" value="1"/>
</dbReference>
<evidence type="ECO:0000256" key="3">
    <source>
        <dbReference type="ARBA" id="ARBA00022692"/>
    </source>
</evidence>
<evidence type="ECO:0000256" key="8">
    <source>
        <dbReference type="SAM" id="Phobius"/>
    </source>
</evidence>
<name>A0A6A8DC62_9BACI</name>
<dbReference type="InterPro" id="IPR022764">
    <property type="entry name" value="Peptidase_S54_rhomboid_dom"/>
</dbReference>
<feature type="transmembrane region" description="Helical" evidence="8">
    <location>
        <begin position="290"/>
        <end position="308"/>
    </location>
</feature>
<feature type="repeat" description="TPR" evidence="7">
    <location>
        <begin position="468"/>
        <end position="501"/>
    </location>
</feature>
<dbReference type="GO" id="GO:0016020">
    <property type="term" value="C:membrane"/>
    <property type="evidence" value="ECO:0007669"/>
    <property type="project" value="UniProtKB-SubCell"/>
</dbReference>
<dbReference type="PROSITE" id="PS50005">
    <property type="entry name" value="TPR"/>
    <property type="match status" value="1"/>
</dbReference>
<dbReference type="InterPro" id="IPR050925">
    <property type="entry name" value="Rhomboid_protease_S54"/>
</dbReference>
<accession>A0A6A8DC62</accession>
<dbReference type="Proteomes" id="UP000799092">
    <property type="component" value="Unassembled WGS sequence"/>
</dbReference>
<dbReference type="InterPro" id="IPR035952">
    <property type="entry name" value="Rhomboid-like_sf"/>
</dbReference>
<dbReference type="PANTHER" id="PTHR43731:SF14">
    <property type="entry name" value="PRESENILIN-ASSOCIATED RHOMBOID-LIKE PROTEIN, MITOCHONDRIAL"/>
    <property type="match status" value="1"/>
</dbReference>
<evidence type="ECO:0000256" key="5">
    <source>
        <dbReference type="ARBA" id="ARBA00022989"/>
    </source>
</evidence>
<comment type="caution">
    <text evidence="10">The sequence shown here is derived from an EMBL/GenBank/DDBJ whole genome shotgun (WGS) entry which is preliminary data.</text>
</comment>
<dbReference type="PANTHER" id="PTHR43731">
    <property type="entry name" value="RHOMBOID PROTEASE"/>
    <property type="match status" value="1"/>
</dbReference>
<protein>
    <submittedName>
        <fullName evidence="10">Rhomboid family intramembrane serine protease</fullName>
    </submittedName>
</protein>
<feature type="transmembrane region" description="Helical" evidence="8">
    <location>
        <begin position="185"/>
        <end position="209"/>
    </location>
</feature>
<feature type="transmembrane region" description="Helical" evidence="8">
    <location>
        <begin position="369"/>
        <end position="390"/>
    </location>
</feature>
<feature type="transmembrane region" description="Helical" evidence="8">
    <location>
        <begin position="320"/>
        <end position="338"/>
    </location>
</feature>
<dbReference type="OrthoDB" id="9813074at2"/>